<dbReference type="Pfam" id="PF07534">
    <property type="entry name" value="TLD"/>
    <property type="match status" value="1"/>
</dbReference>
<name>A0ABD2Q106_9PLAT</name>
<dbReference type="AlphaFoldDB" id="A0ABD2Q106"/>
<comment type="caution">
    <text evidence="6">The sequence shown here is derived from an EMBL/GenBank/DDBJ whole genome shotgun (WGS) entry which is preliminary data.</text>
</comment>
<evidence type="ECO:0000313" key="6">
    <source>
        <dbReference type="EMBL" id="KAL3313319.1"/>
    </source>
</evidence>
<reference evidence="6 7" key="1">
    <citation type="submission" date="2024-11" db="EMBL/GenBank/DDBJ databases">
        <title>Adaptive evolution of stress response genes in parasites aligns with host niche diversity.</title>
        <authorList>
            <person name="Hahn C."/>
            <person name="Resl P."/>
        </authorList>
    </citation>
    <scope>NUCLEOTIDE SEQUENCE [LARGE SCALE GENOMIC DNA]</scope>
    <source>
        <strain evidence="6">EGGRZ-B1_66</strain>
        <tissue evidence="6">Body</tissue>
    </source>
</reference>
<comment type="similarity">
    <text evidence="2">Belongs to the OXR1 family.</text>
</comment>
<evidence type="ECO:0000256" key="3">
    <source>
        <dbReference type="ARBA" id="ARBA00023128"/>
    </source>
</evidence>
<organism evidence="6 7">
    <name type="scientific">Cichlidogyrus casuarinus</name>
    <dbReference type="NCBI Taxonomy" id="1844966"/>
    <lineage>
        <taxon>Eukaryota</taxon>
        <taxon>Metazoa</taxon>
        <taxon>Spiralia</taxon>
        <taxon>Lophotrochozoa</taxon>
        <taxon>Platyhelminthes</taxon>
        <taxon>Monogenea</taxon>
        <taxon>Monopisthocotylea</taxon>
        <taxon>Dactylogyridea</taxon>
        <taxon>Ancyrocephalidae</taxon>
        <taxon>Cichlidogyrus</taxon>
    </lineage>
</organism>
<evidence type="ECO:0000256" key="2">
    <source>
        <dbReference type="ARBA" id="ARBA00009540"/>
    </source>
</evidence>
<keyword evidence="7" id="KW-1185">Reference proteome</keyword>
<keyword evidence="3" id="KW-0496">Mitochondrion</keyword>
<dbReference type="PROSITE" id="PS51886">
    <property type="entry name" value="TLDC"/>
    <property type="match status" value="1"/>
</dbReference>
<dbReference type="InterPro" id="IPR006571">
    <property type="entry name" value="TLDc_dom"/>
</dbReference>
<dbReference type="EMBL" id="JBJKFK010001352">
    <property type="protein sequence ID" value="KAL3313319.1"/>
    <property type="molecule type" value="Genomic_DNA"/>
</dbReference>
<dbReference type="GO" id="GO:0005739">
    <property type="term" value="C:mitochondrion"/>
    <property type="evidence" value="ECO:0007669"/>
    <property type="project" value="UniProtKB-SubCell"/>
</dbReference>
<proteinExistence type="inferred from homology"/>
<dbReference type="Proteomes" id="UP001626550">
    <property type="component" value="Unassembled WGS sequence"/>
</dbReference>
<evidence type="ECO:0000259" key="5">
    <source>
        <dbReference type="PROSITE" id="PS51886"/>
    </source>
</evidence>
<evidence type="ECO:0000256" key="4">
    <source>
        <dbReference type="ARBA" id="ARBA00040604"/>
    </source>
</evidence>
<dbReference type="PANTHER" id="PTHR23354">
    <property type="entry name" value="NUCLEOLAR PROTEIN 7/ESTROGEN RECEPTOR COACTIVATOR-RELATED"/>
    <property type="match status" value="1"/>
</dbReference>
<feature type="domain" description="TLDc" evidence="5">
    <location>
        <begin position="228"/>
        <end position="373"/>
    </location>
</feature>
<sequence length="373" mass="42579">MKKNNLNEDILDKNFVKMQAKYVDFKEQSQIYGTLLMTIDTICFDAQKSRSSITDNQLISSAGLLNHNTSALTIHIPLEAVTSFNTHTDLKKLLQKKRAQKSCFTSFSRIPTRKSAPGKISPPDWESIPSSSLLYGENEERIYFAVSTTPIQPIIFPRTPKPKEVRRLSLTQEEEKTHTHDDLEHETQEFFVFNCPMNRFDELCSFMLKARNPDQEKCASLLKSGLLCLLYYHNVSQLSVHMPLHWAGCNLRTVYKSERDGYSLATIYRKAQDIQNAMCLLLKDTSGASFGAIMSEQMHCSHHFYGTGESCVFTWHPCFKVSLPKSTLFILHKLHCGPEFIHFSHTNRCTNGPRRTTSSCEVLPTAFRLAHRG</sequence>
<evidence type="ECO:0000256" key="1">
    <source>
        <dbReference type="ARBA" id="ARBA00004173"/>
    </source>
</evidence>
<evidence type="ECO:0000313" key="7">
    <source>
        <dbReference type="Proteomes" id="UP001626550"/>
    </source>
</evidence>
<dbReference type="SMART" id="SM00584">
    <property type="entry name" value="TLDc"/>
    <property type="match status" value="1"/>
</dbReference>
<accession>A0ABD2Q106</accession>
<gene>
    <name evidence="6" type="ORF">Ciccas_008081</name>
</gene>
<dbReference type="PANTHER" id="PTHR23354:SF62">
    <property type="entry name" value="MUSTARD, ISOFORM V"/>
    <property type="match status" value="1"/>
</dbReference>
<comment type="subcellular location">
    <subcellularLocation>
        <location evidence="1">Mitochondrion</location>
    </subcellularLocation>
</comment>
<protein>
    <recommendedName>
        <fullName evidence="4">Oxidation resistance protein 1</fullName>
    </recommendedName>
</protein>